<dbReference type="KEGG" id="sur:STAUR_1760"/>
<dbReference type="Proteomes" id="UP000001351">
    <property type="component" value="Chromosome"/>
</dbReference>
<dbReference type="HOGENOM" id="CLU_885378_0_0_7"/>
<reference evidence="1 2" key="1">
    <citation type="journal article" date="2011" name="Mol. Biol. Evol.">
        <title>Comparative genomic analysis of fruiting body formation in Myxococcales.</title>
        <authorList>
            <person name="Huntley S."/>
            <person name="Hamann N."/>
            <person name="Wegener-Feldbrugge S."/>
            <person name="Treuner-Lange A."/>
            <person name="Kube M."/>
            <person name="Reinhardt R."/>
            <person name="Klages S."/>
            <person name="Muller R."/>
            <person name="Ronning C.M."/>
            <person name="Nierman W.C."/>
            <person name="Sogaard-Andersen L."/>
        </authorList>
    </citation>
    <scope>NUCLEOTIDE SEQUENCE [LARGE SCALE GENOMIC DNA]</scope>
    <source>
        <strain evidence="1 2">DW4/3-1</strain>
    </source>
</reference>
<evidence type="ECO:0000313" key="2">
    <source>
        <dbReference type="Proteomes" id="UP000001351"/>
    </source>
</evidence>
<keyword evidence="2" id="KW-1185">Reference proteome</keyword>
<dbReference type="EMBL" id="CP002271">
    <property type="protein sequence ID" value="ADO69564.1"/>
    <property type="molecule type" value="Genomic_DNA"/>
</dbReference>
<protein>
    <recommendedName>
        <fullName evidence="3">Lipoprotein</fullName>
    </recommendedName>
</protein>
<evidence type="ECO:0000313" key="1">
    <source>
        <dbReference type="EMBL" id="ADO69564.1"/>
    </source>
</evidence>
<gene>
    <name evidence="1" type="ordered locus">STAUR_1760</name>
</gene>
<sequence length="301" mass="31800">MFSKQGVMSKRWGFAAMVFVAVGCGGVPGEEEALTPEPESPRMTASALVGNGYTAASWGTTQDTTGVDLDSSTDRTCFLSGVAGNLSRGEEMALAEEAVASVLYRSGNYWLVAHGGATANQVNDKVWHNTPVMAQSTCFLTATNVKNATWTSDATVVPPVKIADLDPSNRRQCFLSGLLGVDGAWNNNSRYARVMKKADGWYVESNMTLNYPRARVMARCVDFPAGTVFSTKTVTAGTGTPVTEALTTGTGVKACALTGVQGAFNQNSWTDGALLNFPSTVDGNWTATVTGGKTAHYTCAR</sequence>
<proteinExistence type="predicted"/>
<dbReference type="AlphaFoldDB" id="E3FS29"/>
<organism evidence="1 2">
    <name type="scientific">Stigmatella aurantiaca (strain DW4/3-1)</name>
    <dbReference type="NCBI Taxonomy" id="378806"/>
    <lineage>
        <taxon>Bacteria</taxon>
        <taxon>Pseudomonadati</taxon>
        <taxon>Myxococcota</taxon>
        <taxon>Myxococcia</taxon>
        <taxon>Myxococcales</taxon>
        <taxon>Cystobacterineae</taxon>
        <taxon>Archangiaceae</taxon>
        <taxon>Stigmatella</taxon>
    </lineage>
</organism>
<dbReference type="PROSITE" id="PS51257">
    <property type="entry name" value="PROKAR_LIPOPROTEIN"/>
    <property type="match status" value="1"/>
</dbReference>
<accession>E3FS29</accession>
<dbReference type="eggNOG" id="ENOG5031MT7">
    <property type="taxonomic scope" value="Bacteria"/>
</dbReference>
<evidence type="ECO:0008006" key="3">
    <source>
        <dbReference type="Google" id="ProtNLM"/>
    </source>
</evidence>
<name>E3FS29_STIAD</name>